<feature type="coiled-coil region" evidence="1">
    <location>
        <begin position="234"/>
        <end position="292"/>
    </location>
</feature>
<evidence type="ECO:0000256" key="1">
    <source>
        <dbReference type="SAM" id="Coils"/>
    </source>
</evidence>
<sequence>MGSLIVNCYENSPVSRRQHETTKKKGSGRHKQVGGKTDDKLSKSKSETETVSKDLSELEKELFSIKITDLEARLSRKQQLCTFMEEEKQFFEAEYEKNELSGMEAIASENAFKKEETIRITRRIEKLKRTELKLEKKLSEAETTAEDISNLVLKLENLEEQISKKNKHFEAQIVDLNMDFISFNKRLKDELHALIEEIIQDNSLKLHLLPYTYQALFQAGMLGNTWFKSILETCDNLIEQNAEINQNIQQIKILSQKSKGTSQNALSIIILSNEAKELINQLDQEYLSVKQKKLPNVFQEYKTQMNYLLQLNNMVMLF</sequence>
<feature type="region of interest" description="Disordered" evidence="2">
    <location>
        <begin position="1"/>
        <end position="52"/>
    </location>
</feature>
<evidence type="ECO:0000313" key="4">
    <source>
        <dbReference type="Proteomes" id="UP001054945"/>
    </source>
</evidence>
<protein>
    <submittedName>
        <fullName evidence="3">Uncharacterized protein</fullName>
    </submittedName>
</protein>
<name>A0AAV4TNI6_CAEEX</name>
<comment type="caution">
    <text evidence="3">The sequence shown here is derived from an EMBL/GenBank/DDBJ whole genome shotgun (WGS) entry which is preliminary data.</text>
</comment>
<keyword evidence="1" id="KW-0175">Coiled coil</keyword>
<keyword evidence="4" id="KW-1185">Reference proteome</keyword>
<proteinExistence type="predicted"/>
<feature type="compositionally biased region" description="Basic and acidic residues" evidence="2">
    <location>
        <begin position="36"/>
        <end position="52"/>
    </location>
</feature>
<gene>
    <name evidence="3" type="primary">AVEN_208615_1</name>
    <name evidence="3" type="ORF">CEXT_604701</name>
</gene>
<feature type="coiled-coil region" evidence="1">
    <location>
        <begin position="124"/>
        <end position="168"/>
    </location>
</feature>
<dbReference type="Proteomes" id="UP001054945">
    <property type="component" value="Unassembled WGS sequence"/>
</dbReference>
<dbReference type="AlphaFoldDB" id="A0AAV4TNI6"/>
<evidence type="ECO:0000256" key="2">
    <source>
        <dbReference type="SAM" id="MobiDB-lite"/>
    </source>
</evidence>
<dbReference type="EMBL" id="BPLR01011278">
    <property type="protein sequence ID" value="GIY45498.1"/>
    <property type="molecule type" value="Genomic_DNA"/>
</dbReference>
<evidence type="ECO:0000313" key="3">
    <source>
        <dbReference type="EMBL" id="GIY45498.1"/>
    </source>
</evidence>
<reference evidence="3 4" key="1">
    <citation type="submission" date="2021-06" db="EMBL/GenBank/DDBJ databases">
        <title>Caerostris extrusa draft genome.</title>
        <authorList>
            <person name="Kono N."/>
            <person name="Arakawa K."/>
        </authorList>
    </citation>
    <scope>NUCLEOTIDE SEQUENCE [LARGE SCALE GENOMIC DNA]</scope>
</reference>
<feature type="compositionally biased region" description="Basic residues" evidence="2">
    <location>
        <begin position="24"/>
        <end position="33"/>
    </location>
</feature>
<accession>A0AAV4TNI6</accession>
<organism evidence="3 4">
    <name type="scientific">Caerostris extrusa</name>
    <name type="common">Bark spider</name>
    <name type="synonym">Caerostris bankana</name>
    <dbReference type="NCBI Taxonomy" id="172846"/>
    <lineage>
        <taxon>Eukaryota</taxon>
        <taxon>Metazoa</taxon>
        <taxon>Ecdysozoa</taxon>
        <taxon>Arthropoda</taxon>
        <taxon>Chelicerata</taxon>
        <taxon>Arachnida</taxon>
        <taxon>Araneae</taxon>
        <taxon>Araneomorphae</taxon>
        <taxon>Entelegynae</taxon>
        <taxon>Araneoidea</taxon>
        <taxon>Araneidae</taxon>
        <taxon>Caerostris</taxon>
    </lineage>
</organism>